<accession>A0A6C0GUH8</accession>
<dbReference type="KEGG" id="rhoz:GXP67_33405"/>
<evidence type="ECO:0000256" key="1">
    <source>
        <dbReference type="SAM" id="SignalP"/>
    </source>
</evidence>
<dbReference type="Gene3D" id="3.20.20.80">
    <property type="entry name" value="Glycosidases"/>
    <property type="match status" value="1"/>
</dbReference>
<feature type="domain" description="Glycoside hydrolase family 2 catalytic" evidence="2">
    <location>
        <begin position="88"/>
        <end position="167"/>
    </location>
</feature>
<dbReference type="EMBL" id="CP048222">
    <property type="protein sequence ID" value="QHT71203.1"/>
    <property type="molecule type" value="Genomic_DNA"/>
</dbReference>
<dbReference type="AlphaFoldDB" id="A0A6C0GUH8"/>
<evidence type="ECO:0000313" key="3">
    <source>
        <dbReference type="EMBL" id="QHT71203.1"/>
    </source>
</evidence>
<organism evidence="3 4">
    <name type="scientific">Rhodocytophaga rosea</name>
    <dbReference type="NCBI Taxonomy" id="2704465"/>
    <lineage>
        <taxon>Bacteria</taxon>
        <taxon>Pseudomonadati</taxon>
        <taxon>Bacteroidota</taxon>
        <taxon>Cytophagia</taxon>
        <taxon>Cytophagales</taxon>
        <taxon>Rhodocytophagaceae</taxon>
        <taxon>Rhodocytophaga</taxon>
    </lineage>
</organism>
<dbReference type="InterPro" id="IPR006103">
    <property type="entry name" value="Glyco_hydro_2_cat"/>
</dbReference>
<evidence type="ECO:0000259" key="2">
    <source>
        <dbReference type="Pfam" id="PF02836"/>
    </source>
</evidence>
<dbReference type="Pfam" id="PF02836">
    <property type="entry name" value="Glyco_hydro_2_C"/>
    <property type="match status" value="1"/>
</dbReference>
<evidence type="ECO:0000313" key="4">
    <source>
        <dbReference type="Proteomes" id="UP000480178"/>
    </source>
</evidence>
<gene>
    <name evidence="3" type="ORF">GXP67_33405</name>
</gene>
<dbReference type="RefSeq" id="WP_162447143.1">
    <property type="nucleotide sequence ID" value="NZ_CP048222.1"/>
</dbReference>
<name>A0A6C0GUH8_9BACT</name>
<keyword evidence="1" id="KW-0732">Signal</keyword>
<protein>
    <recommendedName>
        <fullName evidence="2">Glycoside hydrolase family 2 catalytic domain-containing protein</fullName>
    </recommendedName>
</protein>
<feature type="signal peptide" evidence="1">
    <location>
        <begin position="1"/>
        <end position="18"/>
    </location>
</feature>
<reference evidence="3 4" key="1">
    <citation type="submission" date="2020-01" db="EMBL/GenBank/DDBJ databases">
        <authorList>
            <person name="Kim M.K."/>
        </authorList>
    </citation>
    <scope>NUCLEOTIDE SEQUENCE [LARGE SCALE GENOMIC DNA]</scope>
    <source>
        <strain evidence="3 4">172606-1</strain>
    </source>
</reference>
<feature type="chain" id="PRO_5025448410" description="Glycoside hydrolase family 2 catalytic domain-containing protein" evidence="1">
    <location>
        <begin position="19"/>
        <end position="278"/>
    </location>
</feature>
<sequence>MFVLYCNLLTYLTLVLLAACSTNQRKYAGTEGSTKTVEVRYFDNRYQLFRHGKPYFIKGAGGHHHFDRLQANGGNSIRVWNTNDAKQVLDEAHKYGLTVTLGLELAHPRQGFDYSDAGAVEKQLQELTEIVKTYKDHPALLMWGVGNELNYMSSKFYITDFKHIYSTLKLWQAVNEVAAMIHEVDPNHPTSTMLAGPSKLIQLISYVCPEIDILSINIFGALPRLSKSIQSYGWTGPYVVTEWGPTGYWEAPVLPGMYLWKKPAPGKLRFIRSGMKLL</sequence>
<dbReference type="SUPFAM" id="SSF51445">
    <property type="entry name" value="(Trans)glycosidases"/>
    <property type="match status" value="1"/>
</dbReference>
<proteinExistence type="predicted"/>
<dbReference type="GO" id="GO:0005975">
    <property type="term" value="P:carbohydrate metabolic process"/>
    <property type="evidence" value="ECO:0007669"/>
    <property type="project" value="InterPro"/>
</dbReference>
<dbReference type="InterPro" id="IPR017853">
    <property type="entry name" value="GH"/>
</dbReference>
<dbReference type="Proteomes" id="UP000480178">
    <property type="component" value="Chromosome"/>
</dbReference>
<dbReference type="GO" id="GO:0004553">
    <property type="term" value="F:hydrolase activity, hydrolyzing O-glycosyl compounds"/>
    <property type="evidence" value="ECO:0007669"/>
    <property type="project" value="InterPro"/>
</dbReference>
<keyword evidence="4" id="KW-1185">Reference proteome</keyword>